<reference evidence="2 3" key="1">
    <citation type="journal article" date="2018" name="New Phytol.">
        <title>Comparative genomics and transcriptomics depict ericoid mycorrhizal fungi as versatile saprotrophs and plant mutualists.</title>
        <authorList>
            <person name="Martino E."/>
            <person name="Morin E."/>
            <person name="Grelet G.A."/>
            <person name="Kuo A."/>
            <person name="Kohler A."/>
            <person name="Daghino S."/>
            <person name="Barry K.W."/>
            <person name="Cichocki N."/>
            <person name="Clum A."/>
            <person name="Dockter R.B."/>
            <person name="Hainaut M."/>
            <person name="Kuo R.C."/>
            <person name="LaButti K."/>
            <person name="Lindahl B.D."/>
            <person name="Lindquist E.A."/>
            <person name="Lipzen A."/>
            <person name="Khouja H.R."/>
            <person name="Magnuson J."/>
            <person name="Murat C."/>
            <person name="Ohm R.A."/>
            <person name="Singer S.W."/>
            <person name="Spatafora J.W."/>
            <person name="Wang M."/>
            <person name="Veneault-Fourrey C."/>
            <person name="Henrissat B."/>
            <person name="Grigoriev I.V."/>
            <person name="Martin F.M."/>
            <person name="Perotto S."/>
        </authorList>
    </citation>
    <scope>NUCLEOTIDE SEQUENCE [LARGE SCALE GENOMIC DNA]</scope>
    <source>
        <strain evidence="2 3">ATCC 22711</strain>
    </source>
</reference>
<dbReference type="RefSeq" id="XP_024717171.1">
    <property type="nucleotide sequence ID" value="XM_024867786.1"/>
</dbReference>
<feature type="region of interest" description="Disordered" evidence="1">
    <location>
        <begin position="1"/>
        <end position="27"/>
    </location>
</feature>
<dbReference type="Proteomes" id="UP000241818">
    <property type="component" value="Unassembled WGS sequence"/>
</dbReference>
<evidence type="ECO:0000313" key="3">
    <source>
        <dbReference type="Proteomes" id="UP000241818"/>
    </source>
</evidence>
<accession>A0A2T3AR87</accession>
<sequence>TTAEHRWSVPHRENPSRRSSNLPRIPRPSERLVSAAAPAPPLQSCSFAVGGTWSQQPLHVPKTPPHVIHLLLISKSNTLQRSCLLVKEGAARADPQSFANV</sequence>
<name>A0A2T3AR87_AMORE</name>
<dbReference type="EMBL" id="KZ679018">
    <property type="protein sequence ID" value="PSS08773.1"/>
    <property type="molecule type" value="Genomic_DNA"/>
</dbReference>
<feature type="non-terminal residue" evidence="2">
    <location>
        <position position="1"/>
    </location>
</feature>
<dbReference type="AlphaFoldDB" id="A0A2T3AR87"/>
<dbReference type="InParanoid" id="A0A2T3AR87"/>
<organism evidence="2 3">
    <name type="scientific">Amorphotheca resinae ATCC 22711</name>
    <dbReference type="NCBI Taxonomy" id="857342"/>
    <lineage>
        <taxon>Eukaryota</taxon>
        <taxon>Fungi</taxon>
        <taxon>Dikarya</taxon>
        <taxon>Ascomycota</taxon>
        <taxon>Pezizomycotina</taxon>
        <taxon>Leotiomycetes</taxon>
        <taxon>Helotiales</taxon>
        <taxon>Amorphothecaceae</taxon>
        <taxon>Amorphotheca</taxon>
    </lineage>
</organism>
<protein>
    <submittedName>
        <fullName evidence="2">Uncharacterized protein</fullName>
    </submittedName>
</protein>
<evidence type="ECO:0000313" key="2">
    <source>
        <dbReference type="EMBL" id="PSS08773.1"/>
    </source>
</evidence>
<proteinExistence type="predicted"/>
<gene>
    <name evidence="2" type="ORF">M430DRAFT_45686</name>
</gene>
<feature type="compositionally biased region" description="Basic and acidic residues" evidence="1">
    <location>
        <begin position="1"/>
        <end position="16"/>
    </location>
</feature>
<dbReference type="GeneID" id="36575867"/>
<keyword evidence="3" id="KW-1185">Reference proteome</keyword>
<evidence type="ECO:0000256" key="1">
    <source>
        <dbReference type="SAM" id="MobiDB-lite"/>
    </source>
</evidence>